<proteinExistence type="inferred from homology"/>
<keyword evidence="2" id="KW-1133">Transmembrane helix</keyword>
<comment type="similarity">
    <text evidence="1">Belongs to the NDRG family.</text>
</comment>
<dbReference type="Pfam" id="PF03096">
    <property type="entry name" value="Ndr"/>
    <property type="match status" value="1"/>
</dbReference>
<name>A0A4W5JMR1_9TELE</name>
<keyword evidence="4" id="KW-1185">Reference proteome</keyword>
<feature type="transmembrane region" description="Helical" evidence="2">
    <location>
        <begin position="118"/>
        <end position="140"/>
    </location>
</feature>
<reference evidence="3" key="3">
    <citation type="submission" date="2025-09" db="UniProtKB">
        <authorList>
            <consortium name="Ensembl"/>
        </authorList>
    </citation>
    <scope>IDENTIFICATION</scope>
</reference>
<dbReference type="InterPro" id="IPR004142">
    <property type="entry name" value="NDRG"/>
</dbReference>
<dbReference type="GO" id="GO:0045580">
    <property type="term" value="P:regulation of T cell differentiation"/>
    <property type="evidence" value="ECO:0007669"/>
    <property type="project" value="Ensembl"/>
</dbReference>
<dbReference type="SUPFAM" id="SSF53474">
    <property type="entry name" value="alpha/beta-Hydrolases"/>
    <property type="match status" value="1"/>
</dbReference>
<dbReference type="PANTHER" id="PTHR11034">
    <property type="entry name" value="N-MYC DOWNSTREAM REGULATED"/>
    <property type="match status" value="1"/>
</dbReference>
<dbReference type="AlphaFoldDB" id="A0A4W5JMR1"/>
<evidence type="ECO:0000313" key="3">
    <source>
        <dbReference type="Ensembl" id="ENSHHUP00000005007.1"/>
    </source>
</evidence>
<evidence type="ECO:0000256" key="2">
    <source>
        <dbReference type="SAM" id="Phobius"/>
    </source>
</evidence>
<evidence type="ECO:0000313" key="4">
    <source>
        <dbReference type="Proteomes" id="UP000314982"/>
    </source>
</evidence>
<dbReference type="GO" id="GO:0048538">
    <property type="term" value="P:thymus development"/>
    <property type="evidence" value="ECO:0007669"/>
    <property type="project" value="Ensembl"/>
</dbReference>
<keyword evidence="2" id="KW-0812">Transmembrane</keyword>
<organism evidence="3 4">
    <name type="scientific">Hucho hucho</name>
    <name type="common">huchen</name>
    <dbReference type="NCBI Taxonomy" id="62062"/>
    <lineage>
        <taxon>Eukaryota</taxon>
        <taxon>Metazoa</taxon>
        <taxon>Chordata</taxon>
        <taxon>Craniata</taxon>
        <taxon>Vertebrata</taxon>
        <taxon>Euteleostomi</taxon>
        <taxon>Actinopterygii</taxon>
        <taxon>Neopterygii</taxon>
        <taxon>Teleostei</taxon>
        <taxon>Protacanthopterygii</taxon>
        <taxon>Salmoniformes</taxon>
        <taxon>Salmonidae</taxon>
        <taxon>Salmoninae</taxon>
        <taxon>Hucho</taxon>
    </lineage>
</organism>
<keyword evidence="2" id="KW-0472">Membrane</keyword>
<evidence type="ECO:0000256" key="1">
    <source>
        <dbReference type="ARBA" id="ARBA00005598"/>
    </source>
</evidence>
<protein>
    <submittedName>
        <fullName evidence="3">N-myc downstream regulated 1b</fullName>
    </submittedName>
</protein>
<dbReference type="Ensembl" id="ENSHHUT00000005171.1">
    <property type="protein sequence ID" value="ENSHHUP00000005007.1"/>
    <property type="gene ID" value="ENSHHUG00000003094.1"/>
</dbReference>
<dbReference type="Proteomes" id="UP000314982">
    <property type="component" value="Unassembled WGS sequence"/>
</dbReference>
<dbReference type="Gene3D" id="3.40.50.1820">
    <property type="entry name" value="alpha/beta hydrolase"/>
    <property type="match status" value="1"/>
</dbReference>
<dbReference type="STRING" id="62062.ENSHHUP00000005007"/>
<accession>A0A4W5JMR1</accession>
<reference evidence="3" key="2">
    <citation type="submission" date="2025-08" db="UniProtKB">
        <authorList>
            <consortium name="Ensembl"/>
        </authorList>
    </citation>
    <scope>IDENTIFICATION</scope>
</reference>
<dbReference type="InterPro" id="IPR029058">
    <property type="entry name" value="AB_hydrolase_fold"/>
</dbReference>
<reference evidence="4" key="1">
    <citation type="submission" date="2018-06" db="EMBL/GenBank/DDBJ databases">
        <title>Genome assembly of Danube salmon.</title>
        <authorList>
            <person name="Macqueen D.J."/>
            <person name="Gundappa M.K."/>
        </authorList>
    </citation>
    <scope>NUCLEOTIDE SEQUENCE [LARGE SCALE GENOMIC DNA]</scope>
</reference>
<dbReference type="GeneTree" id="ENSGT00950000182872"/>
<sequence length="188" mass="20956">LTGKMHEVVLPWQEDDVETQFGQVHCTMKGVPKGSRPVIMTFHDIGLNYKSCFNPLFSHEDMQEIMRHFAVCHVDAPGQHEGASTLSTEYIYPSMDQLSETLSQVLKFKSVIGLGSGAGAYVLAKFAVSGLLLLNSFVFVKLSTYSRYHNQVHLVVISVCVVSCSLNPKYVLNGLCYVLQFFILPVYS</sequence>